<keyword evidence="3 8" id="KW-0813">Transport</keyword>
<dbReference type="SUPFAM" id="SSF161098">
    <property type="entry name" value="MetI-like"/>
    <property type="match status" value="1"/>
</dbReference>
<evidence type="ECO:0000256" key="4">
    <source>
        <dbReference type="ARBA" id="ARBA00022475"/>
    </source>
</evidence>
<feature type="transmembrane region" description="Helical" evidence="8">
    <location>
        <begin position="291"/>
        <end position="311"/>
    </location>
</feature>
<comment type="similarity">
    <text evidence="2">Belongs to the binding-protein-dependent transport system permease family. CysTW subfamily.</text>
</comment>
<feature type="transmembrane region" description="Helical" evidence="8">
    <location>
        <begin position="47"/>
        <end position="72"/>
    </location>
</feature>
<feature type="transmembrane region" description="Helical" evidence="8">
    <location>
        <begin position="235"/>
        <end position="257"/>
    </location>
</feature>
<evidence type="ECO:0000313" key="11">
    <source>
        <dbReference type="EMBL" id="MCP2334373.1"/>
    </source>
</evidence>
<reference evidence="11 12" key="1">
    <citation type="submission" date="2013-07" db="EMBL/GenBank/DDBJ databases">
        <authorList>
            <consortium name="DOE Joint Genome Institute"/>
            <person name="Reeve W."/>
            <person name="Huntemann M."/>
            <person name="Han J."/>
            <person name="Chen A."/>
            <person name="Kyrpides N."/>
            <person name="Mavromatis K."/>
            <person name="Markowitz V."/>
            <person name="Palaniappan K."/>
            <person name="Ivanova N."/>
            <person name="Schaumberg A."/>
            <person name="Pati A."/>
            <person name="Liolios K."/>
            <person name="Nordberg H.P."/>
            <person name="Cantor M.N."/>
            <person name="Hua S.X."/>
            <person name="Woyke T."/>
        </authorList>
    </citation>
    <scope>NUCLEOTIDE SEQUENCE [LARGE SCALE GENOMIC DNA]</scope>
    <source>
        <strain evidence="11 12">DSM 43889</strain>
    </source>
</reference>
<keyword evidence="12" id="KW-1185">Reference proteome</keyword>
<comment type="subcellular location">
    <subcellularLocation>
        <location evidence="1 8">Cell membrane</location>
        <topology evidence="1 8">Multi-pass membrane protein</topology>
    </subcellularLocation>
</comment>
<feature type="transmembrane region" description="Helical" evidence="8">
    <location>
        <begin position="141"/>
        <end position="161"/>
    </location>
</feature>
<evidence type="ECO:0000313" key="12">
    <source>
        <dbReference type="Proteomes" id="UP000791080"/>
    </source>
</evidence>
<keyword evidence="5 8" id="KW-0812">Transmembrane</keyword>
<keyword evidence="4" id="KW-1003">Cell membrane</keyword>
<protein>
    <submittedName>
        <fullName evidence="11">Spermidine/putrescine transport system permease protein</fullName>
    </submittedName>
</protein>
<keyword evidence="7 8" id="KW-0472">Membrane</keyword>
<dbReference type="PROSITE" id="PS50928">
    <property type="entry name" value="ABC_TM1"/>
    <property type="match status" value="1"/>
</dbReference>
<evidence type="ECO:0000256" key="8">
    <source>
        <dbReference type="RuleBase" id="RU363032"/>
    </source>
</evidence>
<gene>
    <name evidence="11" type="ORF">G443_004643</name>
</gene>
<evidence type="ECO:0000256" key="6">
    <source>
        <dbReference type="ARBA" id="ARBA00022989"/>
    </source>
</evidence>
<evidence type="ECO:0000256" key="7">
    <source>
        <dbReference type="ARBA" id="ARBA00023136"/>
    </source>
</evidence>
<dbReference type="CDD" id="cd06261">
    <property type="entry name" value="TM_PBP2"/>
    <property type="match status" value="1"/>
</dbReference>
<evidence type="ECO:0000256" key="5">
    <source>
        <dbReference type="ARBA" id="ARBA00022692"/>
    </source>
</evidence>
<dbReference type="InterPro" id="IPR035906">
    <property type="entry name" value="MetI-like_sf"/>
</dbReference>
<feature type="transmembrane region" description="Helical" evidence="8">
    <location>
        <begin position="111"/>
        <end position="132"/>
    </location>
</feature>
<comment type="caution">
    <text evidence="11">The sequence shown here is derived from an EMBL/GenBank/DDBJ whole genome shotgun (WGS) entry which is preliminary data.</text>
</comment>
<name>A0ABT1JPB5_ACTCY</name>
<dbReference type="PANTHER" id="PTHR42929:SF1">
    <property type="entry name" value="INNER MEMBRANE ABC TRANSPORTER PERMEASE PROTEIN YDCU-RELATED"/>
    <property type="match status" value="1"/>
</dbReference>
<dbReference type="Gene3D" id="1.10.3720.10">
    <property type="entry name" value="MetI-like"/>
    <property type="match status" value="1"/>
</dbReference>
<accession>A0ABT1JPB5</accession>
<sequence>MDGVTRASGGPRRPRPEPTSGAGRPGGAARPARSRGRGRARAHGRSLAGWAALAPAGLWLGAFFVVPVALVAQYSFATRDLGIARVVLPWTLDAYRLAVDPAVLPIFWRTAAYSLSATLACLVIGLPLAWFVARHAGRWRLVLLGAVLVPFWASHLARIYAWKALLAEDGPVNRVLGLVGLDRPGGLLLTDVAVVVGLTYGYLPFMVLPLYVVCRRFDPRLLEASQDLGHGRLGTFVRVVLPGLAPGVVAGSLLVLVPSVGDFVTPALLGGVNQLTFGSVIDDQFRGGNNWPLGSALAVLLLAAVAVLWVARGRRAREVL</sequence>
<dbReference type="InterPro" id="IPR000515">
    <property type="entry name" value="MetI-like"/>
</dbReference>
<evidence type="ECO:0000256" key="3">
    <source>
        <dbReference type="ARBA" id="ARBA00022448"/>
    </source>
</evidence>
<evidence type="ECO:0000259" key="10">
    <source>
        <dbReference type="PROSITE" id="PS50928"/>
    </source>
</evidence>
<dbReference type="Proteomes" id="UP000791080">
    <property type="component" value="Unassembled WGS sequence"/>
</dbReference>
<reference evidence="11 12" key="2">
    <citation type="submission" date="2022-06" db="EMBL/GenBank/DDBJ databases">
        <title>Genomic Encyclopedia of Type Strains, Phase I: the one thousand microbial genomes (KMG-I) project.</title>
        <authorList>
            <person name="Kyrpides N."/>
        </authorList>
    </citation>
    <scope>NUCLEOTIDE SEQUENCE [LARGE SCALE GENOMIC DNA]</scope>
    <source>
        <strain evidence="11 12">DSM 43889</strain>
    </source>
</reference>
<feature type="domain" description="ABC transmembrane type-1" evidence="10">
    <location>
        <begin position="107"/>
        <end position="312"/>
    </location>
</feature>
<keyword evidence="6 8" id="KW-1133">Transmembrane helix</keyword>
<dbReference type="Pfam" id="PF00528">
    <property type="entry name" value="BPD_transp_1"/>
    <property type="match status" value="1"/>
</dbReference>
<feature type="transmembrane region" description="Helical" evidence="8">
    <location>
        <begin position="192"/>
        <end position="214"/>
    </location>
</feature>
<dbReference type="PANTHER" id="PTHR42929">
    <property type="entry name" value="INNER MEMBRANE ABC TRANSPORTER PERMEASE PROTEIN YDCU-RELATED-RELATED"/>
    <property type="match status" value="1"/>
</dbReference>
<evidence type="ECO:0000256" key="1">
    <source>
        <dbReference type="ARBA" id="ARBA00004651"/>
    </source>
</evidence>
<evidence type="ECO:0000256" key="2">
    <source>
        <dbReference type="ARBA" id="ARBA00007069"/>
    </source>
</evidence>
<evidence type="ECO:0000256" key="9">
    <source>
        <dbReference type="SAM" id="MobiDB-lite"/>
    </source>
</evidence>
<feature type="region of interest" description="Disordered" evidence="9">
    <location>
        <begin position="1"/>
        <end position="37"/>
    </location>
</feature>
<proteinExistence type="inferred from homology"/>
<dbReference type="EMBL" id="AUBJ02000001">
    <property type="protein sequence ID" value="MCP2334373.1"/>
    <property type="molecule type" value="Genomic_DNA"/>
</dbReference>
<organism evidence="11 12">
    <name type="scientific">Actinoalloteichus caeruleus DSM 43889</name>
    <dbReference type="NCBI Taxonomy" id="1120930"/>
    <lineage>
        <taxon>Bacteria</taxon>
        <taxon>Bacillati</taxon>
        <taxon>Actinomycetota</taxon>
        <taxon>Actinomycetes</taxon>
        <taxon>Pseudonocardiales</taxon>
        <taxon>Pseudonocardiaceae</taxon>
        <taxon>Actinoalloteichus</taxon>
        <taxon>Actinoalloteichus cyanogriseus</taxon>
    </lineage>
</organism>